<evidence type="ECO:0000313" key="7">
    <source>
        <dbReference type="EMBL" id="MBB5355399.1"/>
    </source>
</evidence>
<protein>
    <recommendedName>
        <fullName evidence="9">Heparin-sulfate lyase N-terminal domain-containing protein</fullName>
    </recommendedName>
</protein>
<dbReference type="PANTHER" id="PTHR39210:SF1">
    <property type="entry name" value="HEPARIN-SULFATE LYASE"/>
    <property type="match status" value="1"/>
</dbReference>
<dbReference type="InterPro" id="IPR031680">
    <property type="entry name" value="Hepar_II_III_N"/>
</dbReference>
<evidence type="ECO:0000256" key="3">
    <source>
        <dbReference type="ARBA" id="ARBA00022764"/>
    </source>
</evidence>
<gene>
    <name evidence="7" type="ORF">HNR43_001371</name>
</gene>
<accession>A0A7W8JE44</accession>
<dbReference type="EMBL" id="JACHEQ010000006">
    <property type="protein sequence ID" value="MBB5355399.1"/>
    <property type="molecule type" value="Genomic_DNA"/>
</dbReference>
<feature type="domain" description="Heparinase II/III-like C-terminal" evidence="5">
    <location>
        <begin position="429"/>
        <end position="643"/>
    </location>
</feature>
<dbReference type="PANTHER" id="PTHR39210">
    <property type="entry name" value="HEPARIN-SULFATE LYASE"/>
    <property type="match status" value="1"/>
</dbReference>
<evidence type="ECO:0000256" key="2">
    <source>
        <dbReference type="ARBA" id="ARBA00022729"/>
    </source>
</evidence>
<dbReference type="InterPro" id="IPR012480">
    <property type="entry name" value="Hepar_II_III_C"/>
</dbReference>
<keyword evidence="2" id="KW-0732">Signal</keyword>
<proteinExistence type="predicted"/>
<evidence type="ECO:0000256" key="1">
    <source>
        <dbReference type="ARBA" id="ARBA00004418"/>
    </source>
</evidence>
<dbReference type="RefSeq" id="WP_183242428.1">
    <property type="nucleotide sequence ID" value="NZ_JACHEQ010000006.1"/>
</dbReference>
<dbReference type="InterPro" id="IPR008929">
    <property type="entry name" value="Chondroitin_lyas"/>
</dbReference>
<keyword evidence="3" id="KW-0574">Periplasm</keyword>
<dbReference type="SUPFAM" id="SSF48230">
    <property type="entry name" value="Chondroitin AC/alginate lyase"/>
    <property type="match status" value="1"/>
</dbReference>
<keyword evidence="4" id="KW-0456">Lyase</keyword>
<sequence length="655" mass="77125">MGELTRKIQNLRKLPIDKALKKIAIKLYEIPYYKIRKEIIKLKPIDIDDKYFNNFKPNCVFFFNITDKQLLVEKIKQLNIEKQIINDANKICSHIFNLLGSGDIYLGKQLPWNTDFKTNFVWENKFYKDIKIVDLSNNADVKVPWELSRFQHLFTLGKAYWLTNDEKYAIEFKEEIEDWIEKNPVEMSVNWTCTMDVAIRAVNWIAAYFFFKDAQSIDKSFWIKFHKSLYLHGRFIIKNLENKGPHTGNHYLSNIVGLVWLGLYFGSFIVNDRNKSNNPKKWLDYGLSELEKEMFVQNNPDGTNYEASTSYHRLVTELFLKTTVLCNKNNIYFTKDYMARLEKMCEFIMNITKPNGLAPIIGDADDGRLLILSNYSTWIRNDFRHLLGIAGELFDRDDFRYYGKDYIEDTLWIYQNYKDNVEKPEPLTSIAYKDGGYYILRNDQVYCCIRCGELSFRGDGVHSHNDQLSFELNVDGEDFIIDPGSYVYTADYKMRNLFRSTEMHNTVQVEKFEQNDFEEYNLFYMKEQTYAKNHGFNMNFFEGTHIGFKEKCNIIHKRTVLLEENSVLIKDQLIGDTNKNAQLTLILSPDVEVKLSENKVVLEKGSICIKFDYMRDLKTDNCWVSNSYGYKQSSKKITIPFSKELSIKITIGNKR</sequence>
<feature type="domain" description="Heparin-sulfate lyase N-terminal" evidence="6">
    <location>
        <begin position="79"/>
        <end position="379"/>
    </location>
</feature>
<dbReference type="Pfam" id="PF16889">
    <property type="entry name" value="Hepar_II_III_N"/>
    <property type="match status" value="1"/>
</dbReference>
<dbReference type="AlphaFoldDB" id="A0A7W8JE44"/>
<evidence type="ECO:0000256" key="4">
    <source>
        <dbReference type="ARBA" id="ARBA00023239"/>
    </source>
</evidence>
<dbReference type="GO" id="GO:0042597">
    <property type="term" value="C:periplasmic space"/>
    <property type="evidence" value="ECO:0007669"/>
    <property type="project" value="UniProtKB-SubCell"/>
</dbReference>
<keyword evidence="8" id="KW-1185">Reference proteome</keyword>
<name>A0A7W8JE44_9BACL</name>
<evidence type="ECO:0000259" key="6">
    <source>
        <dbReference type="Pfam" id="PF16889"/>
    </source>
</evidence>
<organism evidence="7 8">
    <name type="scientific">Anoxybacillus mongoliensis</name>
    <dbReference type="NCBI Taxonomy" id="452565"/>
    <lineage>
        <taxon>Bacteria</taxon>
        <taxon>Bacillati</taxon>
        <taxon>Bacillota</taxon>
        <taxon>Bacilli</taxon>
        <taxon>Bacillales</taxon>
        <taxon>Anoxybacillaceae</taxon>
        <taxon>Anoxybacillus</taxon>
    </lineage>
</organism>
<comment type="subcellular location">
    <subcellularLocation>
        <location evidence="1">Periplasm</location>
    </subcellularLocation>
</comment>
<comment type="caution">
    <text evidence="7">The sequence shown here is derived from an EMBL/GenBank/DDBJ whole genome shotgun (WGS) entry which is preliminary data.</text>
</comment>
<dbReference type="Proteomes" id="UP000583699">
    <property type="component" value="Unassembled WGS sequence"/>
</dbReference>
<reference evidence="7 8" key="1">
    <citation type="submission" date="2020-08" db="EMBL/GenBank/DDBJ databases">
        <title>Genomic Encyclopedia of Type Strains, Phase IV (KMG-IV): sequencing the most valuable type-strain genomes for metagenomic binning, comparative biology and taxonomic classification.</title>
        <authorList>
            <person name="Goeker M."/>
        </authorList>
    </citation>
    <scope>NUCLEOTIDE SEQUENCE [LARGE SCALE GENOMIC DNA]</scope>
    <source>
        <strain evidence="7 8">DSM 19169</strain>
    </source>
</reference>
<evidence type="ECO:0000313" key="8">
    <source>
        <dbReference type="Proteomes" id="UP000583699"/>
    </source>
</evidence>
<evidence type="ECO:0000259" key="5">
    <source>
        <dbReference type="Pfam" id="PF07940"/>
    </source>
</evidence>
<dbReference type="Gene3D" id="2.70.98.70">
    <property type="match status" value="1"/>
</dbReference>
<dbReference type="GO" id="GO:0016829">
    <property type="term" value="F:lyase activity"/>
    <property type="evidence" value="ECO:0007669"/>
    <property type="project" value="UniProtKB-KW"/>
</dbReference>
<dbReference type="Pfam" id="PF07940">
    <property type="entry name" value="Hepar_II_III_C"/>
    <property type="match status" value="1"/>
</dbReference>
<evidence type="ECO:0008006" key="9">
    <source>
        <dbReference type="Google" id="ProtNLM"/>
    </source>
</evidence>
<dbReference type="Gene3D" id="1.50.10.100">
    <property type="entry name" value="Chondroitin AC/alginate lyase"/>
    <property type="match status" value="1"/>
</dbReference>